<proteinExistence type="predicted"/>
<organism evidence="1 2">
    <name type="scientific">Nonomuraea marmarensis</name>
    <dbReference type="NCBI Taxonomy" id="3351344"/>
    <lineage>
        <taxon>Bacteria</taxon>
        <taxon>Bacillati</taxon>
        <taxon>Actinomycetota</taxon>
        <taxon>Actinomycetes</taxon>
        <taxon>Streptosporangiales</taxon>
        <taxon>Streptosporangiaceae</taxon>
        <taxon>Nonomuraea</taxon>
    </lineage>
</organism>
<name>A0ABW7AKX7_9ACTN</name>
<dbReference type="EMBL" id="JBICRM010000023">
    <property type="protein sequence ID" value="MFG1707774.1"/>
    <property type="molecule type" value="Genomic_DNA"/>
</dbReference>
<evidence type="ECO:0000313" key="2">
    <source>
        <dbReference type="Proteomes" id="UP001603978"/>
    </source>
</evidence>
<gene>
    <name evidence="1" type="ORF">ACFLIM_31670</name>
</gene>
<evidence type="ECO:0000313" key="1">
    <source>
        <dbReference type="EMBL" id="MFG1707774.1"/>
    </source>
</evidence>
<reference evidence="1 2" key="1">
    <citation type="submission" date="2024-10" db="EMBL/GenBank/DDBJ databases">
        <authorList>
            <person name="Topkara A.R."/>
            <person name="Saygin H."/>
        </authorList>
    </citation>
    <scope>NUCLEOTIDE SEQUENCE [LARGE SCALE GENOMIC DNA]</scope>
    <source>
        <strain evidence="1 2">M3C6</strain>
    </source>
</reference>
<dbReference type="RefSeq" id="WP_393171717.1">
    <property type="nucleotide sequence ID" value="NZ_JBICRM010000023.1"/>
</dbReference>
<keyword evidence="2" id="KW-1185">Reference proteome</keyword>
<comment type="caution">
    <text evidence="1">The sequence shown here is derived from an EMBL/GenBank/DDBJ whole genome shotgun (WGS) entry which is preliminary data.</text>
</comment>
<protein>
    <submittedName>
        <fullName evidence="1">Uncharacterized protein</fullName>
    </submittedName>
</protein>
<sequence>MAAPTRRAAAKRHPARARHPVTADVNKILGRPARTFADWVTDHVKLFDGPDDND</sequence>
<accession>A0ABW7AKX7</accession>
<dbReference type="Proteomes" id="UP001603978">
    <property type="component" value="Unassembled WGS sequence"/>
</dbReference>